<dbReference type="Proteomes" id="UP000241964">
    <property type="component" value="Unassembled WGS sequence"/>
</dbReference>
<name>A0A2P8FAX3_9BACT</name>
<keyword evidence="3" id="KW-0808">Transferase</keyword>
<feature type="transmembrane region" description="Helical" evidence="1">
    <location>
        <begin position="112"/>
        <end position="133"/>
    </location>
</feature>
<dbReference type="GO" id="GO:0016020">
    <property type="term" value="C:membrane"/>
    <property type="evidence" value="ECO:0007669"/>
    <property type="project" value="InterPro"/>
</dbReference>
<evidence type="ECO:0000259" key="2">
    <source>
        <dbReference type="Pfam" id="PF06580"/>
    </source>
</evidence>
<feature type="transmembrane region" description="Helical" evidence="1">
    <location>
        <begin position="72"/>
        <end position="91"/>
    </location>
</feature>
<keyword evidence="1" id="KW-0812">Transmembrane</keyword>
<feature type="transmembrane region" description="Helical" evidence="1">
    <location>
        <begin position="6"/>
        <end position="27"/>
    </location>
</feature>
<reference evidence="3 4" key="1">
    <citation type="submission" date="2018-03" db="EMBL/GenBank/DDBJ databases">
        <title>Genomic Encyclopedia of Archaeal and Bacterial Type Strains, Phase II (KMG-II): from individual species to whole genera.</title>
        <authorList>
            <person name="Goeker M."/>
        </authorList>
    </citation>
    <scope>NUCLEOTIDE SEQUENCE [LARGE SCALE GENOMIC DNA]</scope>
    <source>
        <strain evidence="3 4">DSM 29057</strain>
    </source>
</reference>
<dbReference type="Pfam" id="PF06580">
    <property type="entry name" value="His_kinase"/>
    <property type="match status" value="1"/>
</dbReference>
<dbReference type="InterPro" id="IPR010559">
    <property type="entry name" value="Sig_transdc_His_kin_internal"/>
</dbReference>
<proteinExistence type="predicted"/>
<sequence length="335" mass="38254">MMKKFNLWPGLIISIFIALIVLISSAIRLDQVDKSDIVLRNAGITFLIAISCWITNHYILGATWIRGKAQKTGLALVACASVAIVILYPLREMHTENFPMMSLRGLPQDRKLMMMAFRGLMVGGLEYFVSFYLQLVTDSQNSRIENERLKQENLEARLSLLKQQVNPHFLFNSLSTLRTIAADAPTKQYVMQLANVYRYLLGNEQEHLTSLEKELEFARSYIYILQERFERALCVAIELPETSLSHRIPPFCLQILVENAVKHNIVSVEAPLSIRIYIESEMLCVENNVLPRMSVEESTGKGLNNIKERYQLLSNQEIEIISTSACFIVKLPLLK</sequence>
<comment type="caution">
    <text evidence="3">The sequence shown here is derived from an EMBL/GenBank/DDBJ whole genome shotgun (WGS) entry which is preliminary data.</text>
</comment>
<dbReference type="AlphaFoldDB" id="A0A2P8FAX3"/>
<dbReference type="GO" id="GO:0000155">
    <property type="term" value="F:phosphorelay sensor kinase activity"/>
    <property type="evidence" value="ECO:0007669"/>
    <property type="project" value="InterPro"/>
</dbReference>
<evidence type="ECO:0000313" key="4">
    <source>
        <dbReference type="Proteomes" id="UP000241964"/>
    </source>
</evidence>
<dbReference type="OrthoDB" id="927174at2"/>
<gene>
    <name evidence="3" type="ORF">CLV60_12921</name>
</gene>
<feature type="domain" description="Signal transduction histidine kinase internal region" evidence="2">
    <location>
        <begin position="156"/>
        <end position="232"/>
    </location>
</feature>
<dbReference type="EMBL" id="PYAS01000029">
    <property type="protein sequence ID" value="PSL18792.1"/>
    <property type="molecule type" value="Genomic_DNA"/>
</dbReference>
<evidence type="ECO:0000313" key="3">
    <source>
        <dbReference type="EMBL" id="PSL18792.1"/>
    </source>
</evidence>
<dbReference type="PANTHER" id="PTHR34220">
    <property type="entry name" value="SENSOR HISTIDINE KINASE YPDA"/>
    <property type="match status" value="1"/>
</dbReference>
<accession>A0A2P8FAX3</accession>
<feature type="transmembrane region" description="Helical" evidence="1">
    <location>
        <begin position="39"/>
        <end position="60"/>
    </location>
</feature>
<dbReference type="RefSeq" id="WP_106599659.1">
    <property type="nucleotide sequence ID" value="NZ_PYAS01000029.1"/>
</dbReference>
<keyword evidence="3" id="KW-0418">Kinase</keyword>
<evidence type="ECO:0000256" key="1">
    <source>
        <dbReference type="SAM" id="Phobius"/>
    </source>
</evidence>
<keyword evidence="1" id="KW-1133">Transmembrane helix</keyword>
<protein>
    <submittedName>
        <fullName evidence="3">Histidine kinase</fullName>
    </submittedName>
</protein>
<keyword evidence="1" id="KW-0472">Membrane</keyword>
<dbReference type="PANTHER" id="PTHR34220:SF7">
    <property type="entry name" value="SENSOR HISTIDINE KINASE YPDA"/>
    <property type="match status" value="1"/>
</dbReference>
<dbReference type="InterPro" id="IPR050640">
    <property type="entry name" value="Bact_2-comp_sensor_kinase"/>
</dbReference>
<keyword evidence="4" id="KW-1185">Reference proteome</keyword>
<organism evidence="3 4">
    <name type="scientific">Dyadobacter jiangsuensis</name>
    <dbReference type="NCBI Taxonomy" id="1591085"/>
    <lineage>
        <taxon>Bacteria</taxon>
        <taxon>Pseudomonadati</taxon>
        <taxon>Bacteroidota</taxon>
        <taxon>Cytophagia</taxon>
        <taxon>Cytophagales</taxon>
        <taxon>Spirosomataceae</taxon>
        <taxon>Dyadobacter</taxon>
    </lineage>
</organism>